<evidence type="ECO:0000313" key="12">
    <source>
        <dbReference type="EMBL" id="CBY17928.1"/>
    </source>
</evidence>
<dbReference type="PANTHER" id="PTHR24332:SF9">
    <property type="entry name" value="HOMEOTIC PROTEIN CAUDAL"/>
    <property type="match status" value="1"/>
</dbReference>
<reference evidence="11" key="1">
    <citation type="journal article" date="2005" name="Curr. Biol.">
        <title>Remodelling of the homeobox gene complement in the tunicate Oikopleura dioica.</title>
        <authorList>
            <person name="Edvardsen R.B."/>
            <person name="Seo H.C."/>
            <person name="Jensen M.F."/>
            <person name="Mialon A."/>
            <person name="Mikhaleva J."/>
            <person name="Bjordal M."/>
            <person name="Cartry J."/>
            <person name="Reinhardt R."/>
            <person name="Weissenbach J."/>
            <person name="Wincker P."/>
            <person name="Chourrout D."/>
        </authorList>
    </citation>
    <scope>NUCLEOTIDE SEQUENCE</scope>
</reference>
<dbReference type="GO" id="GO:0005634">
    <property type="term" value="C:nucleus"/>
    <property type="evidence" value="ECO:0007669"/>
    <property type="project" value="UniProtKB-SubCell"/>
</dbReference>
<dbReference type="InterPro" id="IPR020479">
    <property type="entry name" value="HD_metazoa"/>
</dbReference>
<evidence type="ECO:0000256" key="4">
    <source>
        <dbReference type="ARBA" id="ARBA00023125"/>
    </source>
</evidence>
<dbReference type="GO" id="GO:0009887">
    <property type="term" value="P:animal organ morphogenesis"/>
    <property type="evidence" value="ECO:0007669"/>
    <property type="project" value="TreeGrafter"/>
</dbReference>
<dbReference type="GO" id="GO:0000981">
    <property type="term" value="F:DNA-binding transcription factor activity, RNA polymerase II-specific"/>
    <property type="evidence" value="ECO:0007669"/>
    <property type="project" value="InterPro"/>
</dbReference>
<dbReference type="InParanoid" id="Q5EVF1"/>
<dbReference type="SMART" id="SM00389">
    <property type="entry name" value="HOX"/>
    <property type="match status" value="1"/>
</dbReference>
<keyword evidence="5 7" id="KW-0371">Homeobox</keyword>
<feature type="region of interest" description="Disordered" evidence="9">
    <location>
        <begin position="181"/>
        <end position="217"/>
    </location>
</feature>
<dbReference type="Proteomes" id="UP000001307">
    <property type="component" value="Unassembled WGS sequence"/>
</dbReference>
<evidence type="ECO:0000256" key="2">
    <source>
        <dbReference type="ARBA" id="ARBA00010341"/>
    </source>
</evidence>
<keyword evidence="3" id="KW-0217">Developmental protein</keyword>
<feature type="domain" description="Homeobox" evidence="10">
    <location>
        <begin position="121"/>
        <end position="181"/>
    </location>
</feature>
<dbReference type="PANTHER" id="PTHR24332">
    <property type="entry name" value="HOMEOBOX PROTEIN CDX"/>
    <property type="match status" value="1"/>
</dbReference>
<dbReference type="Gene3D" id="1.10.10.60">
    <property type="entry name" value="Homeodomain-like"/>
    <property type="match status" value="1"/>
</dbReference>
<reference evidence="12" key="2">
    <citation type="journal article" date="2010" name="Science">
        <title>Plasticity of animal genome architecture unmasked by rapid evolution of a pelagic tunicate.</title>
        <authorList>
            <person name="Denoeud F."/>
            <person name="Henriet S."/>
            <person name="Mungpakdee S."/>
            <person name="Aury J.M."/>
            <person name="Da Silva C."/>
            <person name="Brinkmann H."/>
            <person name="Mikhaleva J."/>
            <person name="Olsen L.C."/>
            <person name="Jubin C."/>
            <person name="Canestro C."/>
            <person name="Bouquet J.M."/>
            <person name="Danks G."/>
            <person name="Poulain J."/>
            <person name="Campsteijn C."/>
            <person name="Adamski M."/>
            <person name="Cross I."/>
            <person name="Yadetie F."/>
            <person name="Muffato M."/>
            <person name="Louis A."/>
            <person name="Butcher S."/>
            <person name="Tsagkogeorga G."/>
            <person name="Konrad A."/>
            <person name="Singh S."/>
            <person name="Jensen M.F."/>
            <person name="Cong E.H."/>
            <person name="Eikeseth-Otteraa H."/>
            <person name="Noel B."/>
            <person name="Anthouard V."/>
            <person name="Porcel B.M."/>
            <person name="Kachouri-Lafond R."/>
            <person name="Nishino A."/>
            <person name="Ugolini M."/>
            <person name="Chourrout P."/>
            <person name="Nishida H."/>
            <person name="Aasland R."/>
            <person name="Huzurbazar S."/>
            <person name="Westhof E."/>
            <person name="Delsuc F."/>
            <person name="Lehrach H."/>
            <person name="Reinhardt R."/>
            <person name="Weissenbach J."/>
            <person name="Roy S.W."/>
            <person name="Artiguenave F."/>
            <person name="Postlethwait J.H."/>
            <person name="Manak J.R."/>
            <person name="Thompson E.M."/>
            <person name="Jaillon O."/>
            <person name="Du Pasquier L."/>
            <person name="Boudinot P."/>
            <person name="Liberles D.A."/>
            <person name="Volff J.N."/>
            <person name="Philippe H."/>
            <person name="Lenhard B."/>
            <person name="Roest Crollius H."/>
            <person name="Wincker P."/>
            <person name="Chourrout D."/>
        </authorList>
    </citation>
    <scope>NUCLEOTIDE SEQUENCE [LARGE SCALE GENOMIC DNA]</scope>
</reference>
<dbReference type="InterPro" id="IPR009057">
    <property type="entry name" value="Homeodomain-like_sf"/>
</dbReference>
<sequence>MNAFYPYSYYQAPSLPVAWGASEATGNSTNHTLPWETPLASASQQDQALNSSVGGHSPSGSPPPQDSNASEAGNSINAQFAHAQLYQQAYQNWNYAQGYQQAAATVNYQQNPAAPAHNRTRTRDKYRVVYSNYQRVELEKEYNFNKYITIRRKVELSKMLDLSERQVKIWFQNRRAKERKMVNKGGNTSSDSQDLSEEEKLATETHSGVEFSEEPNTTEDHIDHVINIIDVKSEQKSTAPKPEIDSIMQSLVGCTEKYLM</sequence>
<dbReference type="InterPro" id="IPR047152">
    <property type="entry name" value="Caudal_homeobox"/>
</dbReference>
<keyword evidence="4 7" id="KW-0238">DNA-binding</keyword>
<dbReference type="OrthoDB" id="6159439at2759"/>
<comment type="subcellular location">
    <subcellularLocation>
        <location evidence="1 7 8">Nucleus</location>
    </subcellularLocation>
</comment>
<dbReference type="PROSITE" id="PS00027">
    <property type="entry name" value="HOMEOBOX_1"/>
    <property type="match status" value="1"/>
</dbReference>
<dbReference type="GO" id="GO:0000977">
    <property type="term" value="F:RNA polymerase II transcription regulatory region sequence-specific DNA binding"/>
    <property type="evidence" value="ECO:0007669"/>
    <property type="project" value="TreeGrafter"/>
</dbReference>
<name>Q5EVF1_OIKDI</name>
<feature type="compositionally biased region" description="Polar residues" evidence="9">
    <location>
        <begin position="40"/>
        <end position="50"/>
    </location>
</feature>
<evidence type="ECO:0000313" key="11">
    <source>
        <dbReference type="EMBL" id="AAW30425.1"/>
    </source>
</evidence>
<dbReference type="PRINTS" id="PR00024">
    <property type="entry name" value="HOMEOBOX"/>
</dbReference>
<dbReference type="EMBL" id="FN653023">
    <property type="protein sequence ID" value="CBY17928.1"/>
    <property type="molecule type" value="Genomic_DNA"/>
</dbReference>
<evidence type="ECO:0000256" key="5">
    <source>
        <dbReference type="ARBA" id="ARBA00023155"/>
    </source>
</evidence>
<evidence type="ECO:0000256" key="3">
    <source>
        <dbReference type="ARBA" id="ARBA00022473"/>
    </source>
</evidence>
<dbReference type="PROSITE" id="PS50071">
    <property type="entry name" value="HOMEOBOX_2"/>
    <property type="match status" value="1"/>
</dbReference>
<protein>
    <submittedName>
        <fullName evidence="11">Cdx1</fullName>
    </submittedName>
</protein>
<dbReference type="InterPro" id="IPR001356">
    <property type="entry name" value="HD"/>
</dbReference>
<evidence type="ECO:0000256" key="9">
    <source>
        <dbReference type="SAM" id="MobiDB-lite"/>
    </source>
</evidence>
<dbReference type="InterPro" id="IPR017970">
    <property type="entry name" value="Homeobox_CS"/>
</dbReference>
<evidence type="ECO:0000256" key="7">
    <source>
        <dbReference type="PROSITE-ProRule" id="PRU00108"/>
    </source>
</evidence>
<evidence type="ECO:0000256" key="6">
    <source>
        <dbReference type="ARBA" id="ARBA00023242"/>
    </source>
</evidence>
<dbReference type="GO" id="GO:0009948">
    <property type="term" value="P:anterior/posterior axis specification"/>
    <property type="evidence" value="ECO:0007669"/>
    <property type="project" value="TreeGrafter"/>
</dbReference>
<organism evidence="11">
    <name type="scientific">Oikopleura dioica</name>
    <name type="common">Tunicate</name>
    <dbReference type="NCBI Taxonomy" id="34765"/>
    <lineage>
        <taxon>Eukaryota</taxon>
        <taxon>Metazoa</taxon>
        <taxon>Chordata</taxon>
        <taxon>Tunicata</taxon>
        <taxon>Appendicularia</taxon>
        <taxon>Copelata</taxon>
        <taxon>Oikopleuridae</taxon>
        <taxon>Oikopleura</taxon>
    </lineage>
</organism>
<dbReference type="AlphaFoldDB" id="Q5EVF1"/>
<proteinExistence type="inferred from homology"/>
<evidence type="ECO:0000259" key="10">
    <source>
        <dbReference type="PROSITE" id="PS50071"/>
    </source>
</evidence>
<dbReference type="GO" id="GO:0030154">
    <property type="term" value="P:cell differentiation"/>
    <property type="evidence" value="ECO:0007669"/>
    <property type="project" value="TreeGrafter"/>
</dbReference>
<gene>
    <name evidence="11" type="primary">Cdx1</name>
    <name evidence="12" type="ORF">GSOID_T00017556001</name>
</gene>
<evidence type="ECO:0000256" key="8">
    <source>
        <dbReference type="RuleBase" id="RU000682"/>
    </source>
</evidence>
<comment type="similarity">
    <text evidence="2">Belongs to the Caudal homeobox family.</text>
</comment>
<dbReference type="CDD" id="cd00086">
    <property type="entry name" value="homeodomain"/>
    <property type="match status" value="1"/>
</dbReference>
<evidence type="ECO:0000313" key="13">
    <source>
        <dbReference type="Proteomes" id="UP000001307"/>
    </source>
</evidence>
<dbReference type="FunFam" id="1.10.10.60:FF:000574">
    <property type="entry name" value="Homeobox protein CHOX-CAD2"/>
    <property type="match status" value="1"/>
</dbReference>
<feature type="region of interest" description="Disordered" evidence="9">
    <location>
        <begin position="25"/>
        <end position="72"/>
    </location>
</feature>
<accession>Q5EVF1</accession>
<evidence type="ECO:0000256" key="1">
    <source>
        <dbReference type="ARBA" id="ARBA00004123"/>
    </source>
</evidence>
<feature type="DNA-binding region" description="Homeobox" evidence="7">
    <location>
        <begin position="123"/>
        <end position="182"/>
    </location>
</feature>
<keyword evidence="13" id="KW-1185">Reference proteome</keyword>
<dbReference type="Pfam" id="PF00046">
    <property type="entry name" value="Homeodomain"/>
    <property type="match status" value="1"/>
</dbReference>
<dbReference type="SUPFAM" id="SSF46689">
    <property type="entry name" value="Homeodomain-like"/>
    <property type="match status" value="1"/>
</dbReference>
<dbReference type="EMBL" id="AY705723">
    <property type="protein sequence ID" value="AAW30425.1"/>
    <property type="molecule type" value="Genomic_DNA"/>
</dbReference>
<keyword evidence="6 7" id="KW-0539">Nucleus</keyword>